<accession>A0AA88YRE5</accession>
<dbReference type="InterPro" id="IPR000863">
    <property type="entry name" value="Sulfotransferase_dom"/>
</dbReference>
<dbReference type="Gene3D" id="3.40.50.300">
    <property type="entry name" value="P-loop containing nucleotide triphosphate hydrolases"/>
    <property type="match status" value="1"/>
</dbReference>
<comment type="similarity">
    <text evidence="1">Belongs to the sulfotransferase 1 family.</text>
</comment>
<evidence type="ECO:0000313" key="5">
    <source>
        <dbReference type="Proteomes" id="UP001186944"/>
    </source>
</evidence>
<dbReference type="EMBL" id="VSWD01000002">
    <property type="protein sequence ID" value="KAK3106872.1"/>
    <property type="molecule type" value="Genomic_DNA"/>
</dbReference>
<sequence length="270" mass="31531">CISEPIDNDKIVRRECPSGLVAEYYPVGNRFVQLSFMESGFTPDPRTHVSAVQKMHVFPDDIIICAYPKSGTHWVYEMTKMLLKGEAEYDPSPKEVAMLEFHSLDIFDGMSRPRVLNSHNPVSEIPRGYIDGKGKVIFVQRNPKDIVVSFYNHMINMHAAFPGTWEDFVYFAVKYGGYFSDWFQYTLDFDEELKRSTEMKCLNIYYEDIKRHETQEVSQIRLGSSIQSKILKTPERKHKTDEHIMDTKRTRNTTIDFLAQKETHINQHDE</sequence>
<evidence type="ECO:0000313" key="4">
    <source>
        <dbReference type="EMBL" id="KAK3106872.1"/>
    </source>
</evidence>
<dbReference type="InterPro" id="IPR027417">
    <property type="entry name" value="P-loop_NTPase"/>
</dbReference>
<evidence type="ECO:0000256" key="2">
    <source>
        <dbReference type="ARBA" id="ARBA00022679"/>
    </source>
</evidence>
<feature type="non-terminal residue" evidence="4">
    <location>
        <position position="1"/>
    </location>
</feature>
<dbReference type="PANTHER" id="PTHR11783">
    <property type="entry name" value="SULFOTRANSFERASE SULT"/>
    <property type="match status" value="1"/>
</dbReference>
<gene>
    <name evidence="4" type="ORF">FSP39_001750</name>
</gene>
<dbReference type="SUPFAM" id="SSF52540">
    <property type="entry name" value="P-loop containing nucleoside triphosphate hydrolases"/>
    <property type="match status" value="1"/>
</dbReference>
<evidence type="ECO:0000259" key="3">
    <source>
        <dbReference type="Pfam" id="PF00685"/>
    </source>
</evidence>
<name>A0AA88YRE5_PINIB</name>
<keyword evidence="5" id="KW-1185">Reference proteome</keyword>
<dbReference type="Proteomes" id="UP001186944">
    <property type="component" value="Unassembled WGS sequence"/>
</dbReference>
<reference evidence="4" key="1">
    <citation type="submission" date="2019-08" db="EMBL/GenBank/DDBJ databases">
        <title>The improved chromosome-level genome for the pearl oyster Pinctada fucata martensii using PacBio sequencing and Hi-C.</title>
        <authorList>
            <person name="Zheng Z."/>
        </authorList>
    </citation>
    <scope>NUCLEOTIDE SEQUENCE</scope>
    <source>
        <strain evidence="4">ZZ-2019</strain>
        <tissue evidence="4">Adductor muscle</tissue>
    </source>
</reference>
<dbReference type="Pfam" id="PF00685">
    <property type="entry name" value="Sulfotransfer_1"/>
    <property type="match status" value="1"/>
</dbReference>
<dbReference type="GO" id="GO:0008146">
    <property type="term" value="F:sulfotransferase activity"/>
    <property type="evidence" value="ECO:0007669"/>
    <property type="project" value="InterPro"/>
</dbReference>
<organism evidence="4 5">
    <name type="scientific">Pinctada imbricata</name>
    <name type="common">Atlantic pearl-oyster</name>
    <name type="synonym">Pinctada martensii</name>
    <dbReference type="NCBI Taxonomy" id="66713"/>
    <lineage>
        <taxon>Eukaryota</taxon>
        <taxon>Metazoa</taxon>
        <taxon>Spiralia</taxon>
        <taxon>Lophotrochozoa</taxon>
        <taxon>Mollusca</taxon>
        <taxon>Bivalvia</taxon>
        <taxon>Autobranchia</taxon>
        <taxon>Pteriomorphia</taxon>
        <taxon>Pterioida</taxon>
        <taxon>Pterioidea</taxon>
        <taxon>Pteriidae</taxon>
        <taxon>Pinctada</taxon>
    </lineage>
</organism>
<proteinExistence type="inferred from homology"/>
<dbReference type="AlphaFoldDB" id="A0AA88YRE5"/>
<protein>
    <recommendedName>
        <fullName evidence="3">Sulfotransferase domain-containing protein</fullName>
    </recommendedName>
</protein>
<keyword evidence="2" id="KW-0808">Transferase</keyword>
<comment type="caution">
    <text evidence="4">The sequence shown here is derived from an EMBL/GenBank/DDBJ whole genome shotgun (WGS) entry which is preliminary data.</text>
</comment>
<evidence type="ECO:0000256" key="1">
    <source>
        <dbReference type="ARBA" id="ARBA00005771"/>
    </source>
</evidence>
<feature type="domain" description="Sulfotransferase" evidence="3">
    <location>
        <begin position="59"/>
        <end position="220"/>
    </location>
</feature>